<evidence type="ECO:0000313" key="3">
    <source>
        <dbReference type="EMBL" id="TNN19154.1"/>
    </source>
</evidence>
<sequence length="408" mass="47455">MRVADQHSRFINNRSHTRSCTSECRQRDKELEEARSRATQLEKTMRWWSDCTASWREKWASLRDERNYLRDKLNSTQKSLENATELIDTLKLEKQQLLDDFCGSNNQTNKYNSISTMKSTVSPVFSAKQETSQSGFTESNTNQSNEKLKKSLEIGDETTGFLKSNESTRTRLLELLSTNRWWKNQCMALEQENRHLFELNTKNWSKYKLVSHENVLLRQENDFLKKEIADSWCIRENQHVGHAHAISCTDKSEPQDSNENNECVTYKQNIENIEISVEDLLLQLSERNCQIDLLQRRLSFMLHERGVLCHQLEEMSIVQDNSENKTHVTAKNKRTRFIKNVGTLDDDCSKYSYRTELDSNCDTECISEVPKSMMTNILNDGLETISPSDESTFINNKINELQSDATDG</sequence>
<dbReference type="AlphaFoldDB" id="A0A4Z2DRH3"/>
<dbReference type="EMBL" id="SKCS01000055">
    <property type="protein sequence ID" value="TNN19154.1"/>
    <property type="molecule type" value="Genomic_DNA"/>
</dbReference>
<organism evidence="3 4">
    <name type="scientific">Schistosoma japonicum</name>
    <name type="common">Blood fluke</name>
    <dbReference type="NCBI Taxonomy" id="6182"/>
    <lineage>
        <taxon>Eukaryota</taxon>
        <taxon>Metazoa</taxon>
        <taxon>Spiralia</taxon>
        <taxon>Lophotrochozoa</taxon>
        <taxon>Platyhelminthes</taxon>
        <taxon>Trematoda</taxon>
        <taxon>Digenea</taxon>
        <taxon>Strigeidida</taxon>
        <taxon>Schistosomatoidea</taxon>
        <taxon>Schistosomatidae</taxon>
        <taxon>Schistosoma</taxon>
    </lineage>
</organism>
<accession>A0A4Z2DRH3</accession>
<keyword evidence="1 2" id="KW-0175">Coiled coil</keyword>
<evidence type="ECO:0000256" key="1">
    <source>
        <dbReference type="ARBA" id="ARBA00023054"/>
    </source>
</evidence>
<proteinExistence type="predicted"/>
<name>A0A4Z2DRH3_SCHJA</name>
<gene>
    <name evidence="3" type="ORF">EWB00_009381</name>
</gene>
<protein>
    <submittedName>
        <fullName evidence="3">Coiled-coil domain-containing protein</fullName>
    </submittedName>
</protein>
<evidence type="ECO:0000256" key="2">
    <source>
        <dbReference type="SAM" id="Coils"/>
    </source>
</evidence>
<dbReference type="PANTHER" id="PTHR46292:SF1">
    <property type="entry name" value="COILED-COIL DOMAIN-CONTAINING PROTEIN 102A"/>
    <property type="match status" value="1"/>
</dbReference>
<keyword evidence="4" id="KW-1185">Reference proteome</keyword>
<dbReference type="OrthoDB" id="5984396at2759"/>
<comment type="caution">
    <text evidence="3">The sequence shown here is derived from an EMBL/GenBank/DDBJ whole genome shotgun (WGS) entry which is preliminary data.</text>
</comment>
<evidence type="ECO:0000313" key="4">
    <source>
        <dbReference type="Proteomes" id="UP000311919"/>
    </source>
</evidence>
<feature type="coiled-coil region" evidence="2">
    <location>
        <begin position="73"/>
        <end position="100"/>
    </location>
</feature>
<reference evidence="3 4" key="1">
    <citation type="submission" date="2019-03" db="EMBL/GenBank/DDBJ databases">
        <title>An improved genome assembly of the fluke Schistosoma japonicum.</title>
        <authorList>
            <person name="Hu W."/>
            <person name="Luo F."/>
            <person name="Yin M."/>
            <person name="Mo X."/>
            <person name="Sun C."/>
            <person name="Wu Q."/>
            <person name="Zhu B."/>
            <person name="Xiang M."/>
            <person name="Wang J."/>
            <person name="Wang Y."/>
            <person name="Zhang T."/>
            <person name="Xu B."/>
            <person name="Zheng H."/>
            <person name="Feng Z."/>
        </authorList>
    </citation>
    <scope>NUCLEOTIDE SEQUENCE [LARGE SCALE GENOMIC DNA]</scope>
    <source>
        <strain evidence="3">HuSjv2</strain>
        <tissue evidence="3">Worms</tissue>
    </source>
</reference>
<dbReference type="PANTHER" id="PTHR46292">
    <property type="entry name" value="COILED-COIL DOMAIN-CONTAINING PROTEIN 102A"/>
    <property type="match status" value="1"/>
</dbReference>
<dbReference type="Proteomes" id="UP000311919">
    <property type="component" value="Unassembled WGS sequence"/>
</dbReference>